<name>A0ABU0JL51_9HYPH</name>
<comment type="caution">
    <text evidence="2">The sequence shown here is derived from an EMBL/GenBank/DDBJ whole genome shotgun (WGS) entry which is preliminary data.</text>
</comment>
<reference evidence="2 3" key="1">
    <citation type="submission" date="2023-07" db="EMBL/GenBank/DDBJ databases">
        <title>Genomic Encyclopedia of Type Strains, Phase IV (KMG-IV): sequencing the most valuable type-strain genomes for metagenomic binning, comparative biology and taxonomic classification.</title>
        <authorList>
            <person name="Goeker M."/>
        </authorList>
    </citation>
    <scope>NUCLEOTIDE SEQUENCE [LARGE SCALE GENOMIC DNA]</scope>
    <source>
        <strain evidence="2 3">DSM 19619</strain>
    </source>
</reference>
<keyword evidence="3" id="KW-1185">Reference proteome</keyword>
<dbReference type="EMBL" id="JAUSVX010000029">
    <property type="protein sequence ID" value="MDQ0475026.1"/>
    <property type="molecule type" value="Genomic_DNA"/>
</dbReference>
<dbReference type="Proteomes" id="UP001242480">
    <property type="component" value="Unassembled WGS sequence"/>
</dbReference>
<sequence>MADDTAPLSTDPQDAADPARPVLAAGTPPADGAGIPDQPAAPAGEGERTAPDFPEDWRERVAEGDEDLARLMKRFGSVKAVARALKETRAQLSRGVGAPLPEDAGEEEKAAWRRARGVPDTPQAYDIAPPVGLDWTEADKAYLEAFTTFAHAKHWSQDQVKDLAQWYMDDQIARTQDQAVAARTFAAQTEKELRAAHGRDYGRTLELARAFGSRQLGGEAWEALVHARMQDGTYLGDQPGFINLILGPALEQADSPPYDQGTVTGGVGDAEAKAAHRELVAKANSGDRAAKVRLADPDYERRIGAVYERQARVAERGPRGG</sequence>
<dbReference type="RefSeq" id="WP_307285637.1">
    <property type="nucleotide sequence ID" value="NZ_JAUSVX010000029.1"/>
</dbReference>
<proteinExistence type="predicted"/>
<gene>
    <name evidence="2" type="ORF">QO011_008068</name>
</gene>
<evidence type="ECO:0000313" key="3">
    <source>
        <dbReference type="Proteomes" id="UP001242480"/>
    </source>
</evidence>
<organism evidence="2 3">
    <name type="scientific">Labrys wisconsinensis</name>
    <dbReference type="NCBI Taxonomy" id="425677"/>
    <lineage>
        <taxon>Bacteria</taxon>
        <taxon>Pseudomonadati</taxon>
        <taxon>Pseudomonadota</taxon>
        <taxon>Alphaproteobacteria</taxon>
        <taxon>Hyphomicrobiales</taxon>
        <taxon>Xanthobacteraceae</taxon>
        <taxon>Labrys</taxon>
    </lineage>
</organism>
<accession>A0ABU0JL51</accession>
<feature type="region of interest" description="Disordered" evidence="1">
    <location>
        <begin position="1"/>
        <end position="56"/>
    </location>
</feature>
<feature type="compositionally biased region" description="Basic and acidic residues" evidence="1">
    <location>
        <begin position="45"/>
        <end position="56"/>
    </location>
</feature>
<evidence type="ECO:0008006" key="4">
    <source>
        <dbReference type="Google" id="ProtNLM"/>
    </source>
</evidence>
<protein>
    <recommendedName>
        <fullName evidence="4">Capsid assembly protein</fullName>
    </recommendedName>
</protein>
<evidence type="ECO:0000256" key="1">
    <source>
        <dbReference type="SAM" id="MobiDB-lite"/>
    </source>
</evidence>
<evidence type="ECO:0000313" key="2">
    <source>
        <dbReference type="EMBL" id="MDQ0475026.1"/>
    </source>
</evidence>